<sequence length="564" mass="64138">KPPSNFIKNISSRVLDEHEKTVLSYESAIYRENLSAEAKETVRAKVASTLQTSQKPDDSIAITPADKANIIKKPLYSKLRCSVAQAPKLYGLPKIHKENTPMRPIVSFCSSPTYELSKYLARILKPLTERSEHRLVNSADFITKIQAKTISATHELVSFDVKSLFTSIPLKLAIECMEESLANYDDELTIPKEEIIDLLKLCLESTFFQYNGSFYQQLHGTAMGSPVSVVVAEIVMQRLEERALSSYPNPPPFWFRYVNDTLTSVDKHQKNDFVDHLNKQNPSLQFTMEPEKDGKIAFLDCTITRDGNSLRTSVYRKPTSTSRLLDNSFYHPTSHKSATIATLVKRAHAVCSSSETLEEEMQHLDKVSTINKYSKPFVNNVIEHSRKTTPTTDETERKKTIATIPYIKGTSERIGRILRPFNISVAHKPTVTLRNTLTKVKDPTNTKTRIGTVYKVTCAECPATYFGETGRTLDCRIKEHKRSTEKQDVANRIAVHHMETNHRIDWEGATCMEFNGFEDERMFLESWFTKCDENSINICPDMPGAYARANNITNTRSRNKPYQI</sequence>
<accession>A0A7D9LT25</accession>
<dbReference type="PANTHER" id="PTHR21301">
    <property type="entry name" value="REVERSE TRANSCRIPTASE"/>
    <property type="match status" value="1"/>
</dbReference>
<dbReference type="InterPro" id="IPR058912">
    <property type="entry name" value="HTH_animal"/>
</dbReference>
<comment type="caution">
    <text evidence="1">The sequence shown here is derived from an EMBL/GenBank/DDBJ whole genome shotgun (WGS) entry which is preliminary data.</text>
</comment>
<proteinExistence type="predicted"/>
<evidence type="ECO:0000313" key="2">
    <source>
        <dbReference type="Proteomes" id="UP001152795"/>
    </source>
</evidence>
<evidence type="ECO:0000313" key="1">
    <source>
        <dbReference type="EMBL" id="CAB4038223.1"/>
    </source>
</evidence>
<dbReference type="Pfam" id="PF26215">
    <property type="entry name" value="HTH_animal"/>
    <property type="match status" value="1"/>
</dbReference>
<organism evidence="1 2">
    <name type="scientific">Paramuricea clavata</name>
    <name type="common">Red gorgonian</name>
    <name type="synonym">Violescent sea-whip</name>
    <dbReference type="NCBI Taxonomy" id="317549"/>
    <lineage>
        <taxon>Eukaryota</taxon>
        <taxon>Metazoa</taxon>
        <taxon>Cnidaria</taxon>
        <taxon>Anthozoa</taxon>
        <taxon>Octocorallia</taxon>
        <taxon>Malacalcyonacea</taxon>
        <taxon>Plexauridae</taxon>
        <taxon>Paramuricea</taxon>
    </lineage>
</organism>
<dbReference type="OrthoDB" id="8963429at2759"/>
<dbReference type="EMBL" id="CACRXK020023957">
    <property type="protein sequence ID" value="CAB4038223.1"/>
    <property type="molecule type" value="Genomic_DNA"/>
</dbReference>
<dbReference type="PANTHER" id="PTHR21301:SF10">
    <property type="entry name" value="REVERSE TRANSCRIPTASE DOMAIN-CONTAINING PROTEIN"/>
    <property type="match status" value="1"/>
</dbReference>
<dbReference type="PROSITE" id="PS50878">
    <property type="entry name" value="RT_POL"/>
    <property type="match status" value="1"/>
</dbReference>
<dbReference type="SUPFAM" id="SSF56672">
    <property type="entry name" value="DNA/RNA polymerases"/>
    <property type="match status" value="1"/>
</dbReference>
<dbReference type="AlphaFoldDB" id="A0A7D9LT25"/>
<dbReference type="Pfam" id="PF00078">
    <property type="entry name" value="RVT_1"/>
    <property type="match status" value="1"/>
</dbReference>
<reference evidence="1" key="1">
    <citation type="submission" date="2020-04" db="EMBL/GenBank/DDBJ databases">
        <authorList>
            <person name="Alioto T."/>
            <person name="Alioto T."/>
            <person name="Gomez Garrido J."/>
        </authorList>
    </citation>
    <scope>NUCLEOTIDE SEQUENCE</scope>
    <source>
        <strain evidence="1">A484AB</strain>
    </source>
</reference>
<keyword evidence="2" id="KW-1185">Reference proteome</keyword>
<dbReference type="InterPro" id="IPR000477">
    <property type="entry name" value="RT_dom"/>
</dbReference>
<dbReference type="Proteomes" id="UP001152795">
    <property type="component" value="Unassembled WGS sequence"/>
</dbReference>
<dbReference type="CDD" id="cd00304">
    <property type="entry name" value="RT_like"/>
    <property type="match status" value="1"/>
</dbReference>
<feature type="non-terminal residue" evidence="1">
    <location>
        <position position="1"/>
    </location>
</feature>
<protein>
    <submittedName>
        <fullName evidence="1">Uncharacterized protein</fullName>
    </submittedName>
</protein>
<name>A0A7D9LT25_PARCT</name>
<gene>
    <name evidence="1" type="ORF">PACLA_8A019802</name>
</gene>
<dbReference type="InterPro" id="IPR043502">
    <property type="entry name" value="DNA/RNA_pol_sf"/>
</dbReference>